<sequence length="525" mass="60292">MASKKNCSVVYSRIGIVGAGISGLAAAKHLSHHHPIVFEASDTIGGVWKHCSYKSTRLQTPRSDFEFSDYPWPERELSDFPTHNEVLDYLHGYATNFGLLKYVKLNSKVIEIRFTGELETGKFGQKHIDYGTLLTGEPVWEVAVKNNQSESLQWYAFEFVVICIGKYGDIPHIPAFPGHKGPEIFNGKVLHSLDYCKLNNEAAYQLLKGKKVVIVGYKKSAIDLAVECAEANKGPDGQPCTMVIRTVHWTVPSYDIWGLPFFLFYSTRLSQFIHERPNQTLWRTFICYLLSPLRKIISKIIESYLLWKLPLRKYGLVPSHPFLEDYASCQMAILPKTFFQEANEGRILFKKSSKWWFWDGGVEFDDKTKLEADVVVLATGFEGKKKLKSILPEPFSSLIADASSIIPLYRGTIHPLIPNIAFVGYVESVSNLHSSEIRCKWLTRLLDDHFKLPTVEKMLDQTTKEEDIVKRTTRFYKRHCISTFSINHSDEICEEMGWNSWRKKNWFLEAFSPYSNHDYRETLGK</sequence>
<keyword evidence="7" id="KW-0503">Monooxygenase</keyword>
<dbReference type="Gene3D" id="3.50.50.60">
    <property type="entry name" value="FAD/NAD(P)-binding domain"/>
    <property type="match status" value="3"/>
</dbReference>
<dbReference type="InterPro" id="IPR020946">
    <property type="entry name" value="Flavin_mOase-like"/>
</dbReference>
<keyword evidence="9" id="KW-1185">Reference proteome</keyword>
<dbReference type="OrthoDB" id="66881at2759"/>
<dbReference type="Pfam" id="PF00743">
    <property type="entry name" value="FMO-like"/>
    <property type="match status" value="1"/>
</dbReference>
<dbReference type="InterPro" id="IPR000960">
    <property type="entry name" value="Flavin_mOase"/>
</dbReference>
<dbReference type="FunFam" id="3.50.50.60:FF:000167">
    <property type="entry name" value="Flavin-containing monooxygenase"/>
    <property type="match status" value="1"/>
</dbReference>
<keyword evidence="6 7" id="KW-0560">Oxidoreductase</keyword>
<protein>
    <recommendedName>
        <fullName evidence="7">Flavin-containing monooxygenase</fullName>
        <ecNumber evidence="7">1.-.-.-</ecNumber>
    </recommendedName>
</protein>
<proteinExistence type="inferred from homology"/>
<dbReference type="EC" id="1.-.-.-" evidence="7"/>
<evidence type="ECO:0000256" key="5">
    <source>
        <dbReference type="ARBA" id="ARBA00022857"/>
    </source>
</evidence>
<keyword evidence="4 7" id="KW-0274">FAD</keyword>
<dbReference type="InterPro" id="IPR036188">
    <property type="entry name" value="FAD/NAD-bd_sf"/>
</dbReference>
<dbReference type="InterPro" id="IPR050346">
    <property type="entry name" value="FMO-like"/>
</dbReference>
<evidence type="ECO:0000256" key="1">
    <source>
        <dbReference type="ARBA" id="ARBA00001974"/>
    </source>
</evidence>
<comment type="similarity">
    <text evidence="2 7">Belongs to the FMO family.</text>
</comment>
<keyword evidence="5" id="KW-0521">NADP</keyword>
<dbReference type="EMBL" id="KZ305037">
    <property type="protein sequence ID" value="PIA43182.1"/>
    <property type="molecule type" value="Genomic_DNA"/>
</dbReference>
<dbReference type="GO" id="GO:0050661">
    <property type="term" value="F:NADP binding"/>
    <property type="evidence" value="ECO:0007669"/>
    <property type="project" value="InterPro"/>
</dbReference>
<evidence type="ECO:0000256" key="7">
    <source>
        <dbReference type="RuleBase" id="RU361177"/>
    </source>
</evidence>
<dbReference type="AlphaFoldDB" id="A0A2G5DI88"/>
<dbReference type="SUPFAM" id="SSF51905">
    <property type="entry name" value="FAD/NAD(P)-binding domain"/>
    <property type="match status" value="2"/>
</dbReference>
<evidence type="ECO:0000256" key="4">
    <source>
        <dbReference type="ARBA" id="ARBA00022827"/>
    </source>
</evidence>
<dbReference type="STRING" id="218851.A0A2G5DI88"/>
<evidence type="ECO:0000313" key="9">
    <source>
        <dbReference type="Proteomes" id="UP000230069"/>
    </source>
</evidence>
<evidence type="ECO:0000256" key="2">
    <source>
        <dbReference type="ARBA" id="ARBA00009183"/>
    </source>
</evidence>
<accession>A0A2G5DI88</accession>
<evidence type="ECO:0000313" key="8">
    <source>
        <dbReference type="EMBL" id="PIA43182.1"/>
    </source>
</evidence>
<dbReference type="InParanoid" id="A0A2G5DI88"/>
<comment type="cofactor">
    <cofactor evidence="1 7">
        <name>FAD</name>
        <dbReference type="ChEBI" id="CHEBI:57692"/>
    </cofactor>
</comment>
<dbReference type="GO" id="GO:0050660">
    <property type="term" value="F:flavin adenine dinucleotide binding"/>
    <property type="evidence" value="ECO:0007669"/>
    <property type="project" value="InterPro"/>
</dbReference>
<name>A0A2G5DI88_AQUCA</name>
<dbReference type="Proteomes" id="UP000230069">
    <property type="component" value="Unassembled WGS sequence"/>
</dbReference>
<evidence type="ECO:0000256" key="3">
    <source>
        <dbReference type="ARBA" id="ARBA00022630"/>
    </source>
</evidence>
<dbReference type="FunFam" id="3.50.50.60:FF:000199">
    <property type="entry name" value="Flavin-containing monooxygenase"/>
    <property type="match status" value="1"/>
</dbReference>
<keyword evidence="3 7" id="KW-0285">Flavoprotein</keyword>
<organism evidence="8 9">
    <name type="scientific">Aquilegia coerulea</name>
    <name type="common">Rocky mountain columbine</name>
    <dbReference type="NCBI Taxonomy" id="218851"/>
    <lineage>
        <taxon>Eukaryota</taxon>
        <taxon>Viridiplantae</taxon>
        <taxon>Streptophyta</taxon>
        <taxon>Embryophyta</taxon>
        <taxon>Tracheophyta</taxon>
        <taxon>Spermatophyta</taxon>
        <taxon>Magnoliopsida</taxon>
        <taxon>Ranunculales</taxon>
        <taxon>Ranunculaceae</taxon>
        <taxon>Thalictroideae</taxon>
        <taxon>Aquilegia</taxon>
    </lineage>
</organism>
<gene>
    <name evidence="8" type="ORF">AQUCO_02000547v1</name>
</gene>
<dbReference type="PANTHER" id="PTHR23023">
    <property type="entry name" value="DIMETHYLANILINE MONOOXYGENASE"/>
    <property type="match status" value="1"/>
</dbReference>
<dbReference type="GO" id="GO:0004499">
    <property type="term" value="F:N,N-dimethylaniline monooxygenase activity"/>
    <property type="evidence" value="ECO:0007669"/>
    <property type="project" value="InterPro"/>
</dbReference>
<evidence type="ECO:0000256" key="6">
    <source>
        <dbReference type="ARBA" id="ARBA00023002"/>
    </source>
</evidence>
<dbReference type="PIRSF" id="PIRSF000332">
    <property type="entry name" value="FMO"/>
    <property type="match status" value="1"/>
</dbReference>
<reference evidence="8 9" key="1">
    <citation type="submission" date="2017-09" db="EMBL/GenBank/DDBJ databases">
        <title>WGS assembly of Aquilegia coerulea Goldsmith.</title>
        <authorList>
            <person name="Hodges S."/>
            <person name="Kramer E."/>
            <person name="Nordborg M."/>
            <person name="Tomkins J."/>
            <person name="Borevitz J."/>
            <person name="Derieg N."/>
            <person name="Yan J."/>
            <person name="Mihaltcheva S."/>
            <person name="Hayes R.D."/>
            <person name="Rokhsar D."/>
        </authorList>
    </citation>
    <scope>NUCLEOTIDE SEQUENCE [LARGE SCALE GENOMIC DNA]</scope>
    <source>
        <strain evidence="9">cv. Goldsmith</strain>
    </source>
</reference>